<reference evidence="1 2" key="1">
    <citation type="journal article" date="2022" name="DNA Res.">
        <title>Chromosomal-level genome assembly of the orchid tree Bauhinia variegata (Leguminosae; Cercidoideae) supports the allotetraploid origin hypothesis of Bauhinia.</title>
        <authorList>
            <person name="Zhong Y."/>
            <person name="Chen Y."/>
            <person name="Zheng D."/>
            <person name="Pang J."/>
            <person name="Liu Y."/>
            <person name="Luo S."/>
            <person name="Meng S."/>
            <person name="Qian L."/>
            <person name="Wei D."/>
            <person name="Dai S."/>
            <person name="Zhou R."/>
        </authorList>
    </citation>
    <scope>NUCLEOTIDE SEQUENCE [LARGE SCALE GENOMIC DNA]</scope>
    <source>
        <strain evidence="1">BV-YZ2020</strain>
    </source>
</reference>
<dbReference type="EMBL" id="CM039435">
    <property type="protein sequence ID" value="KAI4318118.1"/>
    <property type="molecule type" value="Genomic_DNA"/>
</dbReference>
<evidence type="ECO:0000313" key="2">
    <source>
        <dbReference type="Proteomes" id="UP000828941"/>
    </source>
</evidence>
<sequence>MSTMRTNAQQGEELNHFTPIGDKIIKELTEEITTDAVGQLYYDRKANQGNEIQPEEGNPSLPVQGNVSVEDKRFLKASKIQSDYILYLLVAHPSLLLPVLTPELRSYRDTRAATVRFFQHPSNSYEAMRTKTYTSFSQKGDGVKYKNSVVLDRIKVAEYLISKRNDDTGRFLRQLWLEMLCFAAFQCKGQSHAKQLGKGRELFTIIWLYMIHLGISYQYVVKKT</sequence>
<keyword evidence="2" id="KW-1185">Reference proteome</keyword>
<accession>A0ACB9M1W9</accession>
<evidence type="ECO:0000313" key="1">
    <source>
        <dbReference type="EMBL" id="KAI4318118.1"/>
    </source>
</evidence>
<name>A0ACB9M1W9_BAUVA</name>
<gene>
    <name evidence="1" type="ORF">L6164_025927</name>
</gene>
<protein>
    <submittedName>
        <fullName evidence="1">Uncharacterized protein</fullName>
    </submittedName>
</protein>
<organism evidence="1 2">
    <name type="scientific">Bauhinia variegata</name>
    <name type="common">Purple orchid tree</name>
    <name type="synonym">Phanera variegata</name>
    <dbReference type="NCBI Taxonomy" id="167791"/>
    <lineage>
        <taxon>Eukaryota</taxon>
        <taxon>Viridiplantae</taxon>
        <taxon>Streptophyta</taxon>
        <taxon>Embryophyta</taxon>
        <taxon>Tracheophyta</taxon>
        <taxon>Spermatophyta</taxon>
        <taxon>Magnoliopsida</taxon>
        <taxon>eudicotyledons</taxon>
        <taxon>Gunneridae</taxon>
        <taxon>Pentapetalae</taxon>
        <taxon>rosids</taxon>
        <taxon>fabids</taxon>
        <taxon>Fabales</taxon>
        <taxon>Fabaceae</taxon>
        <taxon>Cercidoideae</taxon>
        <taxon>Cercideae</taxon>
        <taxon>Bauhiniinae</taxon>
        <taxon>Bauhinia</taxon>
    </lineage>
</organism>
<comment type="caution">
    <text evidence="1">The sequence shown here is derived from an EMBL/GenBank/DDBJ whole genome shotgun (WGS) entry which is preliminary data.</text>
</comment>
<proteinExistence type="predicted"/>
<dbReference type="Proteomes" id="UP000828941">
    <property type="component" value="Chromosome 10"/>
</dbReference>